<dbReference type="PATRIC" id="fig|1617426.3.peg.265"/>
<feature type="compositionally biased region" description="Acidic residues" evidence="1">
    <location>
        <begin position="69"/>
        <end position="81"/>
    </location>
</feature>
<evidence type="ECO:0000313" key="3">
    <source>
        <dbReference type="EMBL" id="KXK27394.1"/>
    </source>
</evidence>
<sequence>MLDSSPPPSLRAMRAEESSGNSLVTILAVTVIIAAAVGAFLLVRGNSGPAETGVDDSAQQQEDPTPSPEDTDQPEPTDEPEPTATATTTPTATPTSGSSTSVTVELPSSWKPIEISGLGYQTYRPPTWYFRRSGNTLGIAPEPIPDASETLGLVTLTQRSGSLSSVLSDVKSGLTGVTESSVDANDNSWVVVTGTEPAGELFDERMVKTGVIEADGRIYVLDYRTAPAQFSANVSVFDTLLGVIDFSAD</sequence>
<organism evidence="3 4">
    <name type="scientific">candidate division WS6 bacterium OLB20</name>
    <dbReference type="NCBI Taxonomy" id="1617426"/>
    <lineage>
        <taxon>Bacteria</taxon>
        <taxon>Candidatus Dojkabacteria</taxon>
    </lineage>
</organism>
<feature type="transmembrane region" description="Helical" evidence="2">
    <location>
        <begin position="20"/>
        <end position="43"/>
    </location>
</feature>
<dbReference type="EMBL" id="JYNZ01000002">
    <property type="protein sequence ID" value="KXK27394.1"/>
    <property type="molecule type" value="Genomic_DNA"/>
</dbReference>
<protein>
    <submittedName>
        <fullName evidence="3">Uncharacterized protein</fullName>
    </submittedName>
</protein>
<evidence type="ECO:0000256" key="2">
    <source>
        <dbReference type="SAM" id="Phobius"/>
    </source>
</evidence>
<evidence type="ECO:0000256" key="1">
    <source>
        <dbReference type="SAM" id="MobiDB-lite"/>
    </source>
</evidence>
<gene>
    <name evidence="3" type="ORF">TR69_WS6001000270</name>
</gene>
<feature type="region of interest" description="Disordered" evidence="1">
    <location>
        <begin position="50"/>
        <end position="105"/>
    </location>
</feature>
<comment type="caution">
    <text evidence="3">The sequence shown here is derived from an EMBL/GenBank/DDBJ whole genome shotgun (WGS) entry which is preliminary data.</text>
</comment>
<keyword evidence="2" id="KW-0472">Membrane</keyword>
<keyword evidence="2" id="KW-1133">Transmembrane helix</keyword>
<dbReference type="Proteomes" id="UP000070457">
    <property type="component" value="Unassembled WGS sequence"/>
</dbReference>
<dbReference type="AlphaFoldDB" id="A0A136M0G4"/>
<accession>A0A136M0G4</accession>
<feature type="compositionally biased region" description="Low complexity" evidence="1">
    <location>
        <begin position="82"/>
        <end position="101"/>
    </location>
</feature>
<reference evidence="3 4" key="1">
    <citation type="submission" date="2015-02" db="EMBL/GenBank/DDBJ databases">
        <title>Improved understanding of the partial-nitritation anammox process through 23 genomes representing the majority of the microbial community.</title>
        <authorList>
            <person name="Speth D.R."/>
            <person name="In T Zandt M."/>
            <person name="Guerrero Cruz S."/>
            <person name="Jetten M.S."/>
            <person name="Dutilh B.E."/>
        </authorList>
    </citation>
    <scope>NUCLEOTIDE SEQUENCE [LARGE SCALE GENOMIC DNA]</scope>
    <source>
        <strain evidence="3">OLB20</strain>
    </source>
</reference>
<proteinExistence type="predicted"/>
<name>A0A136M0G4_9BACT</name>
<keyword evidence="2" id="KW-0812">Transmembrane</keyword>
<evidence type="ECO:0000313" key="4">
    <source>
        <dbReference type="Proteomes" id="UP000070457"/>
    </source>
</evidence>